<gene>
    <name evidence="1" type="ORF">ITX44_28405</name>
</gene>
<evidence type="ECO:0000313" key="1">
    <source>
        <dbReference type="EMBL" id="MBM9508408.1"/>
    </source>
</evidence>
<evidence type="ECO:0000313" key="2">
    <source>
        <dbReference type="Proteomes" id="UP000749040"/>
    </source>
</evidence>
<dbReference type="RefSeq" id="WP_205360345.1">
    <property type="nucleotide sequence ID" value="NZ_JADKYB010000017.1"/>
</dbReference>
<dbReference type="EMBL" id="JADKYB010000017">
    <property type="protein sequence ID" value="MBM9508408.1"/>
    <property type="molecule type" value="Genomic_DNA"/>
</dbReference>
<protein>
    <recommendedName>
        <fullName evidence="3">Monovalent cation/H+ antiporter subunit E</fullName>
    </recommendedName>
</protein>
<organism evidence="1 2">
    <name type="scientific">Actinacidiphila acididurans</name>
    <dbReference type="NCBI Taxonomy" id="2784346"/>
    <lineage>
        <taxon>Bacteria</taxon>
        <taxon>Bacillati</taxon>
        <taxon>Actinomycetota</taxon>
        <taxon>Actinomycetes</taxon>
        <taxon>Kitasatosporales</taxon>
        <taxon>Streptomycetaceae</taxon>
        <taxon>Actinacidiphila</taxon>
    </lineage>
</organism>
<reference evidence="1 2" key="1">
    <citation type="submission" date="2021-01" db="EMBL/GenBank/DDBJ databases">
        <title>Streptomyces acididurans sp. nov., isolated from a peat swamp forest soil.</title>
        <authorList>
            <person name="Chantavorakit T."/>
            <person name="Duangmal K."/>
        </authorList>
    </citation>
    <scope>NUCLEOTIDE SEQUENCE [LARGE SCALE GENOMIC DNA]</scope>
    <source>
        <strain evidence="1 2">KK5PA1</strain>
    </source>
</reference>
<sequence length="172" mass="17276">MGGEAHTDAARTVRAAVIEVGTWWAALFGLTVMSISSVGPVDLAVAGAAGGGAAFAARWVRLAAGVTLGGTRGALRAVLLLPWSVVRGFGLLVASLLGSAERAPAFRQVAVRGGTGVGWAGLALAASPDTCVVQADDDGEVRVHALGSDPGPVERLLTRQGGQFRPGEGGPR</sequence>
<keyword evidence="2" id="KW-1185">Reference proteome</keyword>
<accession>A0ABS2TYK2</accession>
<evidence type="ECO:0008006" key="3">
    <source>
        <dbReference type="Google" id="ProtNLM"/>
    </source>
</evidence>
<dbReference type="Proteomes" id="UP000749040">
    <property type="component" value="Unassembled WGS sequence"/>
</dbReference>
<proteinExistence type="predicted"/>
<comment type="caution">
    <text evidence="1">The sequence shown here is derived from an EMBL/GenBank/DDBJ whole genome shotgun (WGS) entry which is preliminary data.</text>
</comment>
<name>A0ABS2TYK2_9ACTN</name>